<dbReference type="Proteomes" id="UP001367676">
    <property type="component" value="Unassembled WGS sequence"/>
</dbReference>
<evidence type="ECO:0000313" key="2">
    <source>
        <dbReference type="EMBL" id="KAK7595512.1"/>
    </source>
</evidence>
<proteinExistence type="predicted"/>
<gene>
    <name evidence="2" type="ORF">V9T40_013337</name>
</gene>
<dbReference type="PRINTS" id="PR00180">
    <property type="entry name" value="CRETINALDHBP"/>
</dbReference>
<dbReference type="AlphaFoldDB" id="A0AAN9Y6U1"/>
<evidence type="ECO:0000259" key="1">
    <source>
        <dbReference type="PROSITE" id="PS50191"/>
    </source>
</evidence>
<dbReference type="PANTHER" id="PTHR10174">
    <property type="entry name" value="ALPHA-TOCOPHEROL TRANSFER PROTEIN-RELATED"/>
    <property type="match status" value="1"/>
</dbReference>
<comment type="caution">
    <text evidence="2">The sequence shown here is derived from an EMBL/GenBank/DDBJ whole genome shotgun (WGS) entry which is preliminary data.</text>
</comment>
<evidence type="ECO:0000313" key="3">
    <source>
        <dbReference type="Proteomes" id="UP001367676"/>
    </source>
</evidence>
<reference evidence="2 3" key="1">
    <citation type="submission" date="2024-03" db="EMBL/GenBank/DDBJ databases">
        <title>Adaptation during the transition from Ophiocordyceps entomopathogen to insect associate is accompanied by gene loss and intensified selection.</title>
        <authorList>
            <person name="Ward C.M."/>
            <person name="Onetto C.A."/>
            <person name="Borneman A.R."/>
        </authorList>
    </citation>
    <scope>NUCLEOTIDE SEQUENCE [LARGE SCALE GENOMIC DNA]</scope>
    <source>
        <strain evidence="2">AWRI1</strain>
        <tissue evidence="2">Single Adult Female</tissue>
    </source>
</reference>
<keyword evidence="3" id="KW-1185">Reference proteome</keyword>
<dbReference type="InterPro" id="IPR036865">
    <property type="entry name" value="CRAL-TRIO_dom_sf"/>
</dbReference>
<dbReference type="CDD" id="cd00170">
    <property type="entry name" value="SEC14"/>
    <property type="match status" value="1"/>
</dbReference>
<dbReference type="PANTHER" id="PTHR10174:SF213">
    <property type="entry name" value="CRAL-TRIO DOMAIN-CONTAINING PROTEIN"/>
    <property type="match status" value="1"/>
</dbReference>
<accession>A0AAN9Y6U1</accession>
<feature type="domain" description="CRAL-TRIO" evidence="1">
    <location>
        <begin position="84"/>
        <end position="243"/>
    </location>
</feature>
<dbReference type="SUPFAM" id="SSF46938">
    <property type="entry name" value="CRAL/TRIO N-terminal domain"/>
    <property type="match status" value="1"/>
</dbReference>
<dbReference type="EMBL" id="JBBCAQ010000018">
    <property type="protein sequence ID" value="KAK7595512.1"/>
    <property type="molecule type" value="Genomic_DNA"/>
</dbReference>
<dbReference type="InterPro" id="IPR001251">
    <property type="entry name" value="CRAL-TRIO_dom"/>
</dbReference>
<dbReference type="GO" id="GO:1902936">
    <property type="term" value="F:phosphatidylinositol bisphosphate binding"/>
    <property type="evidence" value="ECO:0007669"/>
    <property type="project" value="TreeGrafter"/>
</dbReference>
<dbReference type="SUPFAM" id="SSF52087">
    <property type="entry name" value="CRAL/TRIO domain"/>
    <property type="match status" value="1"/>
</dbReference>
<dbReference type="Gene3D" id="3.40.525.10">
    <property type="entry name" value="CRAL-TRIO lipid binding domain"/>
    <property type="match status" value="1"/>
</dbReference>
<dbReference type="InterPro" id="IPR036273">
    <property type="entry name" value="CRAL/TRIO_N_dom_sf"/>
</dbReference>
<name>A0AAN9Y6U1_9HEMI</name>
<sequence>MESSGSTILREVDNETMISLIQELKTWVANQTIVPELPDKTLELFLHSCFYDITASKQTLLSYFKLRIESPFYFSDRNPRAECIRDTATTSYSILLPGTTPEGYKVILCGHLPWDGRYEYKINMKRFMMQIDMWLSKIDVSNGLYLVIDSKNSSMSHYKSASFDAVKKLITYFQEALPVRLKKIFFTNISAGTNMLLNMAQPFLSKKICLMLEKYTVGDDGYLNFIPNHMLPVDFGGELGTINDLNVQAQKELEDYYEWFEEQDKIIKSLAEKQASPINRGMMNGICTPLCDSWGLIYDYRQAKPL</sequence>
<dbReference type="GO" id="GO:0016020">
    <property type="term" value="C:membrane"/>
    <property type="evidence" value="ECO:0007669"/>
    <property type="project" value="TreeGrafter"/>
</dbReference>
<dbReference type="PROSITE" id="PS50191">
    <property type="entry name" value="CRAL_TRIO"/>
    <property type="match status" value="1"/>
</dbReference>
<organism evidence="2 3">
    <name type="scientific">Parthenolecanium corni</name>
    <dbReference type="NCBI Taxonomy" id="536013"/>
    <lineage>
        <taxon>Eukaryota</taxon>
        <taxon>Metazoa</taxon>
        <taxon>Ecdysozoa</taxon>
        <taxon>Arthropoda</taxon>
        <taxon>Hexapoda</taxon>
        <taxon>Insecta</taxon>
        <taxon>Pterygota</taxon>
        <taxon>Neoptera</taxon>
        <taxon>Paraneoptera</taxon>
        <taxon>Hemiptera</taxon>
        <taxon>Sternorrhyncha</taxon>
        <taxon>Coccoidea</taxon>
        <taxon>Coccidae</taxon>
        <taxon>Parthenolecanium</taxon>
    </lineage>
</organism>
<dbReference type="Pfam" id="PF00650">
    <property type="entry name" value="CRAL_TRIO"/>
    <property type="match status" value="1"/>
</dbReference>
<protein>
    <recommendedName>
        <fullName evidence="1">CRAL-TRIO domain-containing protein</fullName>
    </recommendedName>
</protein>